<dbReference type="Proteomes" id="UP000887013">
    <property type="component" value="Unassembled WGS sequence"/>
</dbReference>
<name>A0A8X6N5D5_NEPPI</name>
<dbReference type="OrthoDB" id="10418125at2759"/>
<sequence>MGRVLSQNHLVAKVNGAKSTKKILWPISSNSYPDSKATVHQSATFIAQEALFFKKVEVFLFETRFIRILVAQDAQKRRQMNLLEHFEYN</sequence>
<keyword evidence="2" id="KW-1185">Reference proteome</keyword>
<gene>
    <name evidence="1" type="ORF">NPIL_104951</name>
</gene>
<accession>A0A8X6N5D5</accession>
<dbReference type="AlphaFoldDB" id="A0A8X6N5D5"/>
<comment type="caution">
    <text evidence="1">The sequence shown here is derived from an EMBL/GenBank/DDBJ whole genome shotgun (WGS) entry which is preliminary data.</text>
</comment>
<protein>
    <submittedName>
        <fullName evidence="1">Uncharacterized protein</fullName>
    </submittedName>
</protein>
<dbReference type="EMBL" id="BMAW01100428">
    <property type="protein sequence ID" value="GFS94869.1"/>
    <property type="molecule type" value="Genomic_DNA"/>
</dbReference>
<reference evidence="1" key="1">
    <citation type="submission" date="2020-08" db="EMBL/GenBank/DDBJ databases">
        <title>Multicomponent nature underlies the extraordinary mechanical properties of spider dragline silk.</title>
        <authorList>
            <person name="Kono N."/>
            <person name="Nakamura H."/>
            <person name="Mori M."/>
            <person name="Yoshida Y."/>
            <person name="Ohtoshi R."/>
            <person name="Malay A.D."/>
            <person name="Moran D.A.P."/>
            <person name="Tomita M."/>
            <person name="Numata K."/>
            <person name="Arakawa K."/>
        </authorList>
    </citation>
    <scope>NUCLEOTIDE SEQUENCE</scope>
</reference>
<evidence type="ECO:0000313" key="1">
    <source>
        <dbReference type="EMBL" id="GFS94869.1"/>
    </source>
</evidence>
<proteinExistence type="predicted"/>
<evidence type="ECO:0000313" key="2">
    <source>
        <dbReference type="Proteomes" id="UP000887013"/>
    </source>
</evidence>
<organism evidence="1 2">
    <name type="scientific">Nephila pilipes</name>
    <name type="common">Giant wood spider</name>
    <name type="synonym">Nephila maculata</name>
    <dbReference type="NCBI Taxonomy" id="299642"/>
    <lineage>
        <taxon>Eukaryota</taxon>
        <taxon>Metazoa</taxon>
        <taxon>Ecdysozoa</taxon>
        <taxon>Arthropoda</taxon>
        <taxon>Chelicerata</taxon>
        <taxon>Arachnida</taxon>
        <taxon>Araneae</taxon>
        <taxon>Araneomorphae</taxon>
        <taxon>Entelegynae</taxon>
        <taxon>Araneoidea</taxon>
        <taxon>Nephilidae</taxon>
        <taxon>Nephila</taxon>
    </lineage>
</organism>